<organism evidence="2 3">
    <name type="scientific">Bugula neritina</name>
    <name type="common">Brown bryozoan</name>
    <name type="synonym">Sertularia neritina</name>
    <dbReference type="NCBI Taxonomy" id="10212"/>
    <lineage>
        <taxon>Eukaryota</taxon>
        <taxon>Metazoa</taxon>
        <taxon>Spiralia</taxon>
        <taxon>Lophotrochozoa</taxon>
        <taxon>Bryozoa</taxon>
        <taxon>Gymnolaemata</taxon>
        <taxon>Cheilostomatida</taxon>
        <taxon>Flustrina</taxon>
        <taxon>Buguloidea</taxon>
        <taxon>Bugulidae</taxon>
        <taxon>Bugula</taxon>
    </lineage>
</organism>
<dbReference type="EMBL" id="VXIV02001836">
    <property type="protein sequence ID" value="KAF6029282.1"/>
    <property type="molecule type" value="Genomic_DNA"/>
</dbReference>
<reference evidence="2" key="1">
    <citation type="submission" date="2020-06" db="EMBL/GenBank/DDBJ databases">
        <title>Draft genome of Bugula neritina, a colonial animal packing powerful symbionts and potential medicines.</title>
        <authorList>
            <person name="Rayko M."/>
        </authorList>
    </citation>
    <scope>NUCLEOTIDE SEQUENCE [LARGE SCALE GENOMIC DNA]</scope>
    <source>
        <strain evidence="2">Kwan_BN1</strain>
    </source>
</reference>
<evidence type="ECO:0000313" key="2">
    <source>
        <dbReference type="EMBL" id="KAF6029282.1"/>
    </source>
</evidence>
<name>A0A7J7JSF7_BUGNE</name>
<proteinExistence type="predicted"/>
<keyword evidence="3" id="KW-1185">Reference proteome</keyword>
<gene>
    <name evidence="2" type="ORF">EB796_012428</name>
</gene>
<dbReference type="Proteomes" id="UP000593567">
    <property type="component" value="Unassembled WGS sequence"/>
</dbReference>
<accession>A0A7J7JSF7</accession>
<evidence type="ECO:0000313" key="3">
    <source>
        <dbReference type="Proteomes" id="UP000593567"/>
    </source>
</evidence>
<comment type="caution">
    <text evidence="2">The sequence shown here is derived from an EMBL/GenBank/DDBJ whole genome shotgun (WGS) entry which is preliminary data.</text>
</comment>
<feature type="transmembrane region" description="Helical" evidence="1">
    <location>
        <begin position="12"/>
        <end position="30"/>
    </location>
</feature>
<evidence type="ECO:0000256" key="1">
    <source>
        <dbReference type="SAM" id="Phobius"/>
    </source>
</evidence>
<keyword evidence="1" id="KW-0472">Membrane</keyword>
<keyword evidence="1" id="KW-1133">Transmembrane helix</keyword>
<feature type="transmembrane region" description="Helical" evidence="1">
    <location>
        <begin position="229"/>
        <end position="247"/>
    </location>
</feature>
<sequence length="271" mass="30138">MLTLSSNQTGALSYSSTVLITLLLILCYTLDSWDVISYNSQDVKKSIEDAGLNISLHDGYSIITLNSTVTVKDDQVPKKIMLVEMVEGGMWKTCYVTNEEMESTVKADDELFWATDVCTLYKPVGQANFPHASGRYLRHMMTRTAQSCMIVSCICILATLSLGAISLIIKHVILSMIATTVCAAAVLYQLLLMALMMKRTDEAKVHLRIDDIPVSLEDSMQVKFGYSTYLSVMALLAAIVSSVFWAIHFKTLRGAIKLNIPETKYTLFCRT</sequence>
<protein>
    <submittedName>
        <fullName evidence="2">Uncharacterized protein</fullName>
    </submittedName>
</protein>
<dbReference type="AlphaFoldDB" id="A0A7J7JSF7"/>
<feature type="transmembrane region" description="Helical" evidence="1">
    <location>
        <begin position="175"/>
        <end position="195"/>
    </location>
</feature>
<dbReference type="Gene3D" id="1.20.140.150">
    <property type="match status" value="1"/>
</dbReference>
<feature type="transmembrane region" description="Helical" evidence="1">
    <location>
        <begin position="148"/>
        <end position="169"/>
    </location>
</feature>
<keyword evidence="1" id="KW-0812">Transmembrane</keyword>